<dbReference type="InterPro" id="IPR029016">
    <property type="entry name" value="GAF-like_dom_sf"/>
</dbReference>
<keyword evidence="1" id="KW-0812">Transmembrane</keyword>
<evidence type="ECO:0000313" key="4">
    <source>
        <dbReference type="Proteomes" id="UP000481947"/>
    </source>
</evidence>
<dbReference type="RefSeq" id="WP_161124438.1">
    <property type="nucleotide sequence ID" value="NZ_VYSB01000003.1"/>
</dbReference>
<reference evidence="3 4" key="1">
    <citation type="submission" date="2019-09" db="EMBL/GenBank/DDBJ databases">
        <title>Identification of Malikia spinosa a prominent benzene-, toluene-, and ethylbenzene-degrading bacterium: enrichment, isolation and whole genome sequencing.</title>
        <authorList>
            <person name="Tancsics A."/>
            <person name="Revesz F."/>
            <person name="Kriszt B."/>
        </authorList>
    </citation>
    <scope>NUCLEOTIDE SEQUENCE [LARGE SCALE GENOMIC DNA]</scope>
    <source>
        <strain evidence="3 4">AB6</strain>
    </source>
</reference>
<name>A0A7C9NVX0_9BURK</name>
<dbReference type="Proteomes" id="UP000481947">
    <property type="component" value="Unassembled WGS sequence"/>
</dbReference>
<sequence>MEDARTAAASVSPLPAVGEAVRLHELHRSLSRLGWRLALLSLSLLLLAVAGGYAAQAMNLLPPGSALWLALCSAAMLLLFGLLCLLLRLTIGREVLAALCAAEAGLRHADAESRRRACLVELTARLQQAQSPAELARQLLSGLAHSLSIQQGLCCYWDEASQSLQAAARYGADGADAAQVLVRQPELAPLLLEVARSRRAITLTQPGARYLRISSGLGDAEPAELLIHPIEHRGRLFGLLELASLQPLGDAAGLLIQEIVPVFAMCLDILQRAERSETLLEQTRMAEAMRQTAPQAGGGAA</sequence>
<keyword evidence="1" id="KW-0472">Membrane</keyword>
<dbReference type="EMBL" id="VYSB01000003">
    <property type="protein sequence ID" value="MYZ51344.1"/>
    <property type="molecule type" value="Genomic_DNA"/>
</dbReference>
<protein>
    <submittedName>
        <fullName evidence="3">GAF domain-containing protein</fullName>
    </submittedName>
</protein>
<evidence type="ECO:0000313" key="3">
    <source>
        <dbReference type="EMBL" id="MYZ51344.1"/>
    </source>
</evidence>
<accession>A0A7C9NVX0</accession>
<proteinExistence type="predicted"/>
<feature type="transmembrane region" description="Helical" evidence="1">
    <location>
        <begin position="66"/>
        <end position="87"/>
    </location>
</feature>
<gene>
    <name evidence="3" type="ORF">F5985_04145</name>
</gene>
<keyword evidence="1" id="KW-1133">Transmembrane helix</keyword>
<comment type="caution">
    <text evidence="3">The sequence shown here is derived from an EMBL/GenBank/DDBJ whole genome shotgun (WGS) entry which is preliminary data.</text>
</comment>
<dbReference type="SUPFAM" id="SSF55781">
    <property type="entry name" value="GAF domain-like"/>
    <property type="match status" value="1"/>
</dbReference>
<dbReference type="AlphaFoldDB" id="A0A7C9NVX0"/>
<dbReference type="InterPro" id="IPR003018">
    <property type="entry name" value="GAF"/>
</dbReference>
<dbReference type="Pfam" id="PF13185">
    <property type="entry name" value="GAF_2"/>
    <property type="match status" value="1"/>
</dbReference>
<evidence type="ECO:0000259" key="2">
    <source>
        <dbReference type="Pfam" id="PF13185"/>
    </source>
</evidence>
<dbReference type="Gene3D" id="3.30.450.40">
    <property type="match status" value="1"/>
</dbReference>
<feature type="transmembrane region" description="Helical" evidence="1">
    <location>
        <begin position="33"/>
        <end position="54"/>
    </location>
</feature>
<organism evidence="3 4">
    <name type="scientific">Malikia spinosa</name>
    <dbReference type="NCBI Taxonomy" id="86180"/>
    <lineage>
        <taxon>Bacteria</taxon>
        <taxon>Pseudomonadati</taxon>
        <taxon>Pseudomonadota</taxon>
        <taxon>Betaproteobacteria</taxon>
        <taxon>Burkholderiales</taxon>
        <taxon>Comamonadaceae</taxon>
        <taxon>Malikia</taxon>
    </lineage>
</organism>
<evidence type="ECO:0000256" key="1">
    <source>
        <dbReference type="SAM" id="Phobius"/>
    </source>
</evidence>
<feature type="domain" description="GAF" evidence="2">
    <location>
        <begin position="129"/>
        <end position="247"/>
    </location>
</feature>